<reference evidence="1" key="1">
    <citation type="submission" date="2018-02" db="EMBL/GenBank/DDBJ databases">
        <title>The genomes of Aspergillus section Nigri reveals drivers in fungal speciation.</title>
        <authorList>
            <consortium name="DOE Joint Genome Institute"/>
            <person name="Vesth T.C."/>
            <person name="Nybo J."/>
            <person name="Theobald S."/>
            <person name="Brandl J."/>
            <person name="Frisvad J.C."/>
            <person name="Nielsen K.F."/>
            <person name="Lyhne E.K."/>
            <person name="Kogle M.E."/>
            <person name="Kuo A."/>
            <person name="Riley R."/>
            <person name="Clum A."/>
            <person name="Nolan M."/>
            <person name="Lipzen A."/>
            <person name="Salamov A."/>
            <person name="Henrissat B."/>
            <person name="Wiebenga A."/>
            <person name="De vries R.P."/>
            <person name="Grigoriev I.V."/>
            <person name="Mortensen U.H."/>
            <person name="Andersen M.R."/>
            <person name="Baker S.E."/>
        </authorList>
    </citation>
    <scope>NUCLEOTIDE SEQUENCE</scope>
    <source>
        <strain evidence="1">CBS 115574</strain>
    </source>
</reference>
<sequence>MAFTRSPAAYLALPVMFFLFLSFSSFQDSFDDIELTEKLFIFLRRQPCPQGVISRADLSGTRAKLVGKKAVEHMLDPKRIKVVHRKFTRPTVGAGKPTYPTTERELGAIGFYFDRGDHTREIADTRPTAKPGDTRTANIFHWQAASQAKSLSNQSWI</sequence>
<keyword evidence="2" id="KW-1185">Reference proteome</keyword>
<gene>
    <name evidence="1" type="ORF">BO79DRAFT_217747</name>
</gene>
<dbReference type="Proteomes" id="UP000249748">
    <property type="component" value="Unassembled WGS sequence"/>
</dbReference>
<protein>
    <submittedName>
        <fullName evidence="1">Uncharacterized protein</fullName>
    </submittedName>
</protein>
<evidence type="ECO:0000313" key="1">
    <source>
        <dbReference type="EMBL" id="RAK89041.1"/>
    </source>
</evidence>
<proteinExistence type="predicted"/>
<name>A0ACD1IFG4_9EURO</name>
<evidence type="ECO:0000313" key="2">
    <source>
        <dbReference type="Proteomes" id="UP000249748"/>
    </source>
</evidence>
<accession>A0ACD1IFG4</accession>
<dbReference type="EMBL" id="KZ824549">
    <property type="protein sequence ID" value="RAK89041.1"/>
    <property type="molecule type" value="Genomic_DNA"/>
</dbReference>
<organism evidence="1 2">
    <name type="scientific">Aspergillus costaricaensis CBS 115574</name>
    <dbReference type="NCBI Taxonomy" id="1448317"/>
    <lineage>
        <taxon>Eukaryota</taxon>
        <taxon>Fungi</taxon>
        <taxon>Dikarya</taxon>
        <taxon>Ascomycota</taxon>
        <taxon>Pezizomycotina</taxon>
        <taxon>Eurotiomycetes</taxon>
        <taxon>Eurotiomycetidae</taxon>
        <taxon>Eurotiales</taxon>
        <taxon>Aspergillaceae</taxon>
        <taxon>Aspergillus</taxon>
        <taxon>Aspergillus subgen. Circumdati</taxon>
    </lineage>
</organism>